<dbReference type="AlphaFoldDB" id="A0A8K0CJ76"/>
<feature type="coiled-coil region" evidence="1">
    <location>
        <begin position="176"/>
        <end position="206"/>
    </location>
</feature>
<evidence type="ECO:0000313" key="2">
    <source>
        <dbReference type="EMBL" id="KAF2888200.1"/>
    </source>
</evidence>
<protein>
    <recommendedName>
        <fullName evidence="4">GAG-pre-integrase domain-containing protein</fullName>
    </recommendedName>
</protein>
<comment type="caution">
    <text evidence="2">The sequence shown here is derived from an EMBL/GenBank/DDBJ whole genome shotgun (WGS) entry which is preliminary data.</text>
</comment>
<dbReference type="EMBL" id="VTPC01079064">
    <property type="protein sequence ID" value="KAF2888200.1"/>
    <property type="molecule type" value="Genomic_DNA"/>
</dbReference>
<reference evidence="2" key="1">
    <citation type="submission" date="2019-08" db="EMBL/GenBank/DDBJ databases">
        <title>The genome of the North American firefly Photinus pyralis.</title>
        <authorList>
            <consortium name="Photinus pyralis genome working group"/>
            <person name="Fallon T.R."/>
            <person name="Sander Lower S.E."/>
            <person name="Weng J.-K."/>
        </authorList>
    </citation>
    <scope>NUCLEOTIDE SEQUENCE</scope>
    <source>
        <strain evidence="2">TRF0915ILg1</strain>
        <tissue evidence="2">Whole body</tissue>
    </source>
</reference>
<evidence type="ECO:0008006" key="4">
    <source>
        <dbReference type="Google" id="ProtNLM"/>
    </source>
</evidence>
<evidence type="ECO:0000313" key="3">
    <source>
        <dbReference type="Proteomes" id="UP000801492"/>
    </source>
</evidence>
<name>A0A8K0CJ76_IGNLU</name>
<dbReference type="Proteomes" id="UP000801492">
    <property type="component" value="Unassembled WGS sequence"/>
</dbReference>
<keyword evidence="1" id="KW-0175">Coiled coil</keyword>
<proteinExistence type="predicted"/>
<evidence type="ECO:0000256" key="1">
    <source>
        <dbReference type="SAM" id="Coils"/>
    </source>
</evidence>
<keyword evidence="3" id="KW-1185">Reference proteome</keyword>
<dbReference type="OrthoDB" id="6782481at2759"/>
<organism evidence="2 3">
    <name type="scientific">Ignelater luminosus</name>
    <name type="common">Cucubano</name>
    <name type="synonym">Pyrophorus luminosus</name>
    <dbReference type="NCBI Taxonomy" id="2038154"/>
    <lineage>
        <taxon>Eukaryota</taxon>
        <taxon>Metazoa</taxon>
        <taxon>Ecdysozoa</taxon>
        <taxon>Arthropoda</taxon>
        <taxon>Hexapoda</taxon>
        <taxon>Insecta</taxon>
        <taxon>Pterygota</taxon>
        <taxon>Neoptera</taxon>
        <taxon>Endopterygota</taxon>
        <taxon>Coleoptera</taxon>
        <taxon>Polyphaga</taxon>
        <taxon>Elateriformia</taxon>
        <taxon>Elateroidea</taxon>
        <taxon>Elateridae</taxon>
        <taxon>Agrypninae</taxon>
        <taxon>Pyrophorini</taxon>
        <taxon>Ignelater</taxon>
    </lineage>
</organism>
<sequence>MNKIWYLDSDSPERMSGNREWIESLLPCSRDVKISDGSMIKAEAIGVQCTIVEKELKMSFNKSGCRVFDTNGNCCAAAVKRSKLFEMQFKIKSSYFLAGRQKQFGLKEWHQRLANQNCRLVRSVLKRFDINFKDNTDECCTSCLEGKQHLNSTIVHVMSEEESCKTEGSLEDVINEEEVIIEIDDAKIEENQAREEKEEKNRAGGEDGSVALYDLRDRCLLNKPMYLEEHSMLSAVFLNEKL</sequence>
<accession>A0A8K0CJ76</accession>
<gene>
    <name evidence="2" type="ORF">ILUMI_17973</name>
</gene>